<feature type="transmembrane region" description="Helical" evidence="1">
    <location>
        <begin position="20"/>
        <end position="39"/>
    </location>
</feature>
<dbReference type="Proteomes" id="UP000634136">
    <property type="component" value="Unassembled WGS sequence"/>
</dbReference>
<keyword evidence="3" id="KW-1185">Reference proteome</keyword>
<sequence>MWVAPDSRYITENRLVIHEAHLWGSYFFLVGEILCLVSGKRVRRSDIFFALRFRCRVIRSTSGSFGRLEKANFAVESLRNSLEVIHPL</sequence>
<name>A0A834T9A9_9FABA</name>
<keyword evidence="1" id="KW-1133">Transmembrane helix</keyword>
<proteinExistence type="predicted"/>
<reference evidence="2" key="1">
    <citation type="submission" date="2020-09" db="EMBL/GenBank/DDBJ databases">
        <title>Genome-Enabled Discovery of Anthraquinone Biosynthesis in Senna tora.</title>
        <authorList>
            <person name="Kang S.-H."/>
            <person name="Pandey R.P."/>
            <person name="Lee C.-M."/>
            <person name="Sim J.-S."/>
            <person name="Jeong J.-T."/>
            <person name="Choi B.-S."/>
            <person name="Jung M."/>
            <person name="Ginzburg D."/>
            <person name="Zhao K."/>
            <person name="Won S.Y."/>
            <person name="Oh T.-J."/>
            <person name="Yu Y."/>
            <person name="Kim N.-H."/>
            <person name="Lee O.R."/>
            <person name="Lee T.-H."/>
            <person name="Bashyal P."/>
            <person name="Kim T.-S."/>
            <person name="Lee W.-H."/>
            <person name="Kawkins C."/>
            <person name="Kim C.-K."/>
            <person name="Kim J.S."/>
            <person name="Ahn B.O."/>
            <person name="Rhee S.Y."/>
            <person name="Sohng J.K."/>
        </authorList>
    </citation>
    <scope>NUCLEOTIDE SEQUENCE</scope>
    <source>
        <tissue evidence="2">Leaf</tissue>
    </source>
</reference>
<gene>
    <name evidence="2" type="ORF">G2W53_023548</name>
</gene>
<organism evidence="2 3">
    <name type="scientific">Senna tora</name>
    <dbReference type="NCBI Taxonomy" id="362788"/>
    <lineage>
        <taxon>Eukaryota</taxon>
        <taxon>Viridiplantae</taxon>
        <taxon>Streptophyta</taxon>
        <taxon>Embryophyta</taxon>
        <taxon>Tracheophyta</taxon>
        <taxon>Spermatophyta</taxon>
        <taxon>Magnoliopsida</taxon>
        <taxon>eudicotyledons</taxon>
        <taxon>Gunneridae</taxon>
        <taxon>Pentapetalae</taxon>
        <taxon>rosids</taxon>
        <taxon>fabids</taxon>
        <taxon>Fabales</taxon>
        <taxon>Fabaceae</taxon>
        <taxon>Caesalpinioideae</taxon>
        <taxon>Cassia clade</taxon>
        <taxon>Senna</taxon>
    </lineage>
</organism>
<evidence type="ECO:0000256" key="1">
    <source>
        <dbReference type="SAM" id="Phobius"/>
    </source>
</evidence>
<dbReference type="AlphaFoldDB" id="A0A834T9A9"/>
<evidence type="ECO:0000313" key="2">
    <source>
        <dbReference type="EMBL" id="KAF7818093.1"/>
    </source>
</evidence>
<protein>
    <submittedName>
        <fullName evidence="2">Uncharacterized protein</fullName>
    </submittedName>
</protein>
<dbReference type="EMBL" id="JAAIUW010000008">
    <property type="protein sequence ID" value="KAF7818093.1"/>
    <property type="molecule type" value="Genomic_DNA"/>
</dbReference>
<keyword evidence="1" id="KW-0472">Membrane</keyword>
<keyword evidence="1" id="KW-0812">Transmembrane</keyword>
<comment type="caution">
    <text evidence="2">The sequence shown here is derived from an EMBL/GenBank/DDBJ whole genome shotgun (WGS) entry which is preliminary data.</text>
</comment>
<evidence type="ECO:0000313" key="3">
    <source>
        <dbReference type="Proteomes" id="UP000634136"/>
    </source>
</evidence>
<accession>A0A834T9A9</accession>